<name>A0ABT5MWH5_9BURK</name>
<feature type="domain" description="Rad50/SbcC-type AAA" evidence="2">
    <location>
        <begin position="5"/>
        <end position="86"/>
    </location>
</feature>
<comment type="caution">
    <text evidence="3">The sequence shown here is derived from an EMBL/GenBank/DDBJ whole genome shotgun (WGS) entry which is preliminary data.</text>
</comment>
<dbReference type="PANTHER" id="PTHR43581:SF2">
    <property type="entry name" value="EXCINUCLEASE ATPASE SUBUNIT"/>
    <property type="match status" value="1"/>
</dbReference>
<protein>
    <submittedName>
        <fullName evidence="3">AAA family ATPase</fullName>
    </submittedName>
</protein>
<dbReference type="PANTHER" id="PTHR43581">
    <property type="entry name" value="ATP/GTP PHOSPHATASE"/>
    <property type="match status" value="1"/>
</dbReference>
<evidence type="ECO:0000313" key="3">
    <source>
        <dbReference type="EMBL" id="MDD0838407.1"/>
    </source>
</evidence>
<dbReference type="Pfam" id="PF13304">
    <property type="entry name" value="AAA_21"/>
    <property type="match status" value="1"/>
</dbReference>
<organism evidence="3 4">
    <name type="scientific">Curvibacter cyanobacteriorum</name>
    <dbReference type="NCBI Taxonomy" id="3026422"/>
    <lineage>
        <taxon>Bacteria</taxon>
        <taxon>Pseudomonadati</taxon>
        <taxon>Pseudomonadota</taxon>
        <taxon>Betaproteobacteria</taxon>
        <taxon>Burkholderiales</taxon>
        <taxon>Comamonadaceae</taxon>
        <taxon>Curvibacter</taxon>
    </lineage>
</organism>
<dbReference type="InterPro" id="IPR038729">
    <property type="entry name" value="Rad50/SbcC_AAA"/>
</dbReference>
<dbReference type="Gene3D" id="3.40.50.300">
    <property type="entry name" value="P-loop containing nucleotide triphosphate hydrolases"/>
    <property type="match status" value="2"/>
</dbReference>
<evidence type="ECO:0000259" key="1">
    <source>
        <dbReference type="Pfam" id="PF13304"/>
    </source>
</evidence>
<evidence type="ECO:0000313" key="4">
    <source>
        <dbReference type="Proteomes" id="UP001528673"/>
    </source>
</evidence>
<dbReference type="EMBL" id="JAQSIP010000003">
    <property type="protein sequence ID" value="MDD0838407.1"/>
    <property type="molecule type" value="Genomic_DNA"/>
</dbReference>
<proteinExistence type="predicted"/>
<dbReference type="RefSeq" id="WP_273950220.1">
    <property type="nucleotide sequence ID" value="NZ_JAQSIP010000003.1"/>
</dbReference>
<gene>
    <name evidence="3" type="ORF">PSQ40_07480</name>
</gene>
<dbReference type="CDD" id="cd00267">
    <property type="entry name" value="ABC_ATPase"/>
    <property type="match status" value="1"/>
</dbReference>
<feature type="domain" description="ATPase AAA-type core" evidence="1">
    <location>
        <begin position="172"/>
        <end position="302"/>
    </location>
</feature>
<evidence type="ECO:0000259" key="2">
    <source>
        <dbReference type="Pfam" id="PF13476"/>
    </source>
</evidence>
<dbReference type="InterPro" id="IPR003959">
    <property type="entry name" value="ATPase_AAA_core"/>
</dbReference>
<dbReference type="InterPro" id="IPR051396">
    <property type="entry name" value="Bact_Antivir_Def_Nuclease"/>
</dbReference>
<dbReference type="InterPro" id="IPR027417">
    <property type="entry name" value="P-loop_NTPase"/>
</dbReference>
<dbReference type="SUPFAM" id="SSF52540">
    <property type="entry name" value="P-loop containing nucleoside triphosphate hydrolases"/>
    <property type="match status" value="1"/>
</dbReference>
<dbReference type="Proteomes" id="UP001528673">
    <property type="component" value="Unassembled WGS sequence"/>
</dbReference>
<dbReference type="Pfam" id="PF13476">
    <property type="entry name" value="AAA_23"/>
    <property type="match status" value="1"/>
</dbReference>
<sequence length="445" mass="50513">MLETIRLKNVGPVPQLAMDFAPRLNLITGDNGLGKSFLLDLAWWTLTRTWARETIIPLPGSKAEIFFRYTKKTQPPYEFKSTYDAGRTRWTVKQSRPAIPGLILYAQVDGGFSVWDPMRNYWTDDAPDRPNAFLFKPDEVWRGNEFCKGLLDDWALWQAGNDMSFKVLKQVLGALSPSADELLIPGDLRKLSVKDPQRYPTLRMPYGEDVAVIHASAGMRRVIALAYLLTWAWQEHVESAKLRSENPTREIIFLVDEIEGHLHPRWQRCIVPALLKVMDVLTSSHNSKVQLITATHSPLVLASVESEFDAEKDTWFDLDLEQKQVTLRKRPYFPRGEIGNWLVSEAFDLKEPRSLEGEQAIRAAQAVLDESKPTTKAIEAADKGLRRAGIPDIDPFWVSWGYFMQKHKLDKSEVVRAANSPPLKKARATKPTIKAIRPTKPGAKS</sequence>
<reference evidence="3 4" key="1">
    <citation type="submission" date="2023-02" db="EMBL/GenBank/DDBJ databases">
        <title>Bacterial whole genomic sequence of Curvibacter sp. HBC61.</title>
        <authorList>
            <person name="Le V."/>
            <person name="Ko S.-R."/>
            <person name="Ahn C.-Y."/>
            <person name="Oh H.-M."/>
        </authorList>
    </citation>
    <scope>NUCLEOTIDE SEQUENCE [LARGE SCALE GENOMIC DNA]</scope>
    <source>
        <strain evidence="3 4">HBC61</strain>
    </source>
</reference>
<keyword evidence="4" id="KW-1185">Reference proteome</keyword>
<accession>A0ABT5MWH5</accession>